<evidence type="ECO:0000313" key="2">
    <source>
        <dbReference type="Proteomes" id="UP001153714"/>
    </source>
</evidence>
<gene>
    <name evidence="1" type="ORF">DIATSA_LOCUS3995</name>
</gene>
<protein>
    <submittedName>
        <fullName evidence="1">Uncharacterized protein</fullName>
    </submittedName>
</protein>
<sequence>METILDRFKRESGGLRRSRSVRASLRLIGNRWRSSKEEETEVIDDIERNSVVFTTQIWNTEKEYEDIAYKGLDGTYKATTPVMARRKPEPAKQRKKSGDIDLNLKPQRPRKVEKSKFSDLFMNKKQKSASAKDLLVPEKIPPKAAAILHIHSPDKGKKKLKGIGKSESAKSMAEVMQRRVRRGSEGDTCPHQPRGCVNQAFVYSTPPKERKLPMSPSAYLST</sequence>
<dbReference type="OrthoDB" id="2428204at2759"/>
<evidence type="ECO:0000313" key="1">
    <source>
        <dbReference type="EMBL" id="CAG9786005.1"/>
    </source>
</evidence>
<dbReference type="EMBL" id="OU893346">
    <property type="protein sequence ID" value="CAG9786005.1"/>
    <property type="molecule type" value="Genomic_DNA"/>
</dbReference>
<proteinExistence type="predicted"/>
<organism evidence="1 2">
    <name type="scientific">Diatraea saccharalis</name>
    <name type="common">sugarcane borer</name>
    <dbReference type="NCBI Taxonomy" id="40085"/>
    <lineage>
        <taxon>Eukaryota</taxon>
        <taxon>Metazoa</taxon>
        <taxon>Ecdysozoa</taxon>
        <taxon>Arthropoda</taxon>
        <taxon>Hexapoda</taxon>
        <taxon>Insecta</taxon>
        <taxon>Pterygota</taxon>
        <taxon>Neoptera</taxon>
        <taxon>Endopterygota</taxon>
        <taxon>Lepidoptera</taxon>
        <taxon>Glossata</taxon>
        <taxon>Ditrysia</taxon>
        <taxon>Pyraloidea</taxon>
        <taxon>Crambidae</taxon>
        <taxon>Crambinae</taxon>
        <taxon>Diatraea</taxon>
    </lineage>
</organism>
<reference evidence="1" key="2">
    <citation type="submission" date="2022-10" db="EMBL/GenBank/DDBJ databases">
        <authorList>
            <consortium name="ENA_rothamsted_submissions"/>
            <consortium name="culmorum"/>
            <person name="King R."/>
        </authorList>
    </citation>
    <scope>NUCLEOTIDE SEQUENCE</scope>
</reference>
<dbReference type="AlphaFoldDB" id="A0A9N9QYL1"/>
<reference evidence="1" key="1">
    <citation type="submission" date="2021-12" db="EMBL/GenBank/DDBJ databases">
        <authorList>
            <person name="King R."/>
        </authorList>
    </citation>
    <scope>NUCLEOTIDE SEQUENCE</scope>
</reference>
<dbReference type="Proteomes" id="UP001153714">
    <property type="component" value="Chromosome 15"/>
</dbReference>
<keyword evidence="2" id="KW-1185">Reference proteome</keyword>
<accession>A0A9N9QYL1</accession>
<name>A0A9N9QYL1_9NEOP</name>